<dbReference type="Pfam" id="PF07947">
    <property type="entry name" value="YhhN"/>
    <property type="match status" value="1"/>
</dbReference>
<dbReference type="AlphaFoldDB" id="A0A179G1Y1"/>
<proteinExistence type="inferred from homology"/>
<evidence type="ECO:0000313" key="8">
    <source>
        <dbReference type="EMBL" id="OAQ76676.1"/>
    </source>
</evidence>
<name>A0A179G1Y1_PURLI</name>
<evidence type="ECO:0000256" key="1">
    <source>
        <dbReference type="ARBA" id="ARBA00004141"/>
    </source>
</evidence>
<dbReference type="OrthoDB" id="2133758at2759"/>
<evidence type="ECO:0000256" key="3">
    <source>
        <dbReference type="ARBA" id="ARBA00022692"/>
    </source>
</evidence>
<dbReference type="Proteomes" id="UP000078340">
    <property type="component" value="Unassembled WGS sequence"/>
</dbReference>
<dbReference type="EMBL" id="LSBI01000020">
    <property type="protein sequence ID" value="OAQ71488.1"/>
    <property type="molecule type" value="Genomic_DNA"/>
</dbReference>
<evidence type="ECO:0000256" key="2">
    <source>
        <dbReference type="ARBA" id="ARBA00007375"/>
    </source>
</evidence>
<comment type="subcellular location">
    <subcellularLocation>
        <location evidence="1">Membrane</location>
        <topology evidence="1">Multi-pass membrane protein</topology>
    </subcellularLocation>
</comment>
<reference evidence="7 9" key="1">
    <citation type="submission" date="2016-02" db="EMBL/GenBank/DDBJ databases">
        <title>Biosynthesis of antibiotic leucinostatins and their inhibition on Phytophthora in bio-control Purpureocillium lilacinum.</title>
        <authorList>
            <person name="Wang G."/>
            <person name="Liu Z."/>
            <person name="Lin R."/>
            <person name="Li E."/>
            <person name="Mao Z."/>
            <person name="Ling J."/>
            <person name="Yin W."/>
            <person name="Xie B."/>
        </authorList>
    </citation>
    <scope>NUCLEOTIDE SEQUENCE [LARGE SCALE GENOMIC DNA]</scope>
    <source>
        <strain evidence="8">PLBJ-1</strain>
        <strain evidence="7">PLFJ-1</strain>
    </source>
</reference>
<dbReference type="GO" id="GO:0016787">
    <property type="term" value="F:hydrolase activity"/>
    <property type="evidence" value="ECO:0007669"/>
    <property type="project" value="TreeGrafter"/>
</dbReference>
<feature type="transmembrane region" description="Helical" evidence="6">
    <location>
        <begin position="373"/>
        <end position="390"/>
    </location>
</feature>
<gene>
    <name evidence="8" type="ORF">VFPBJ_09036</name>
    <name evidence="7" type="ORF">VFPFJ_11029</name>
</gene>
<keyword evidence="3 6" id="KW-0812">Transmembrane</keyword>
<feature type="transmembrane region" description="Helical" evidence="6">
    <location>
        <begin position="262"/>
        <end position="282"/>
    </location>
</feature>
<keyword evidence="5 6" id="KW-0472">Membrane</keyword>
<evidence type="ECO:0000313" key="7">
    <source>
        <dbReference type="EMBL" id="OAQ71488.1"/>
    </source>
</evidence>
<sequence>MAAASCRRFSLLSKLSLEIQTLIWHAALPDDDGPALLPYRKGCWQPRHLAILDEGYDAATGDNVHMDFRLDLLDKAHVTVTLTSVDREARRVALFWMRRNIKASEVRLREGHLSSVFARSFDSSRDTLFIEADKLNDFYCEPYDRLFEPDLADLMVSSGPTVTRLAVPEPVFRSEGGSLTEIFQWHSGVVVVLVVVGMQPRWECNSLQVQRRWEVKGVPDYRLSWDLAQQRFKSSLATHLSDRGLGEMATTTFQGLTLERMLAADAAILAVSLSAALLYAILLRAAPSNTRMVSKAASTALLAAFAAVRNDAWLLIPALGLGSLGDAFLAWPGEKAFLRGLASFLVAHLFYIALFVQIGHGTALIMAEDWRKGVATSMLALAPVMSFTLVPRVPSTLRIPIIVYSTVILVMVLSVLTIDNHQVVTGAVLFALSDSILSTDEFLVPPDSAVRPLLQYSVWVLYYSGQLLIASGL</sequence>
<feature type="transmembrane region" description="Helical" evidence="6">
    <location>
        <begin position="312"/>
        <end position="331"/>
    </location>
</feature>
<comment type="similarity">
    <text evidence="2">Belongs to the TMEM86 family.</text>
</comment>
<evidence type="ECO:0000256" key="6">
    <source>
        <dbReference type="SAM" id="Phobius"/>
    </source>
</evidence>
<protein>
    <submittedName>
        <fullName evidence="7">YhhN family protein</fullName>
    </submittedName>
</protein>
<evidence type="ECO:0000256" key="4">
    <source>
        <dbReference type="ARBA" id="ARBA00022989"/>
    </source>
</evidence>
<dbReference type="PANTHER" id="PTHR31885:SF6">
    <property type="entry name" value="GH04784P"/>
    <property type="match status" value="1"/>
</dbReference>
<feature type="transmembrane region" description="Helical" evidence="6">
    <location>
        <begin position="343"/>
        <end position="367"/>
    </location>
</feature>
<evidence type="ECO:0000256" key="5">
    <source>
        <dbReference type="ARBA" id="ARBA00023136"/>
    </source>
</evidence>
<comment type="caution">
    <text evidence="7">The sequence shown here is derived from an EMBL/GenBank/DDBJ whole genome shotgun (WGS) entry which is preliminary data.</text>
</comment>
<organism evidence="7 9">
    <name type="scientific">Purpureocillium lilacinum</name>
    <name type="common">Paecilomyces lilacinus</name>
    <dbReference type="NCBI Taxonomy" id="33203"/>
    <lineage>
        <taxon>Eukaryota</taxon>
        <taxon>Fungi</taxon>
        <taxon>Dikarya</taxon>
        <taxon>Ascomycota</taxon>
        <taxon>Pezizomycotina</taxon>
        <taxon>Sordariomycetes</taxon>
        <taxon>Hypocreomycetidae</taxon>
        <taxon>Hypocreales</taxon>
        <taxon>Ophiocordycipitaceae</taxon>
        <taxon>Purpureocillium</taxon>
    </lineage>
</organism>
<dbReference type="EMBL" id="LSBH01000007">
    <property type="protein sequence ID" value="OAQ76676.1"/>
    <property type="molecule type" value="Genomic_DNA"/>
</dbReference>
<feature type="transmembrane region" description="Helical" evidence="6">
    <location>
        <begin position="397"/>
        <end position="418"/>
    </location>
</feature>
<keyword evidence="4 6" id="KW-1133">Transmembrane helix</keyword>
<dbReference type="PANTHER" id="PTHR31885">
    <property type="entry name" value="GH04784P"/>
    <property type="match status" value="1"/>
</dbReference>
<dbReference type="InterPro" id="IPR012506">
    <property type="entry name" value="TMEM86B-like"/>
</dbReference>
<dbReference type="Proteomes" id="UP000078240">
    <property type="component" value="Unassembled WGS sequence"/>
</dbReference>
<accession>A0A179G1Y1</accession>
<evidence type="ECO:0000313" key="9">
    <source>
        <dbReference type="Proteomes" id="UP000078340"/>
    </source>
</evidence>
<dbReference type="GO" id="GO:0016020">
    <property type="term" value="C:membrane"/>
    <property type="evidence" value="ECO:0007669"/>
    <property type="project" value="UniProtKB-SubCell"/>
</dbReference>